<evidence type="ECO:0000256" key="7">
    <source>
        <dbReference type="ARBA" id="ARBA00022984"/>
    </source>
</evidence>
<keyword evidence="4 10" id="KW-0547">Nucleotide-binding</keyword>
<evidence type="ECO:0000256" key="10">
    <source>
        <dbReference type="HAMAP-Rule" id="MF_02019"/>
    </source>
</evidence>
<dbReference type="SUPFAM" id="SSF63418">
    <property type="entry name" value="MurE/MurF N-terminal domain"/>
    <property type="match status" value="1"/>
</dbReference>
<dbReference type="InterPro" id="IPR013221">
    <property type="entry name" value="Mur_ligase_cen"/>
</dbReference>
<reference evidence="15 16" key="1">
    <citation type="submission" date="2022-06" db="EMBL/GenBank/DDBJ databases">
        <title>Rhizosaccharibacter gen. nov. sp. nov. KSS12, endophytic bacteria isolated from sugarcane.</title>
        <authorList>
            <person name="Pitiwittayakul N."/>
        </authorList>
    </citation>
    <scope>NUCLEOTIDE SEQUENCE [LARGE SCALE GENOMIC DNA]</scope>
    <source>
        <strain evidence="15 16">KSS12</strain>
    </source>
</reference>
<evidence type="ECO:0000256" key="3">
    <source>
        <dbReference type="ARBA" id="ARBA00022618"/>
    </source>
</evidence>
<keyword evidence="1 10" id="KW-0963">Cytoplasm</keyword>
<keyword evidence="5 10" id="KW-0067">ATP-binding</keyword>
<dbReference type="SUPFAM" id="SSF53244">
    <property type="entry name" value="MurD-like peptide ligases, peptide-binding domain"/>
    <property type="match status" value="1"/>
</dbReference>
<feature type="domain" description="Mur ligase N-terminal catalytic" evidence="12">
    <location>
        <begin position="31"/>
        <end position="81"/>
    </location>
</feature>
<dbReference type="Pfam" id="PF01225">
    <property type="entry name" value="Mur_ligase"/>
    <property type="match status" value="1"/>
</dbReference>
<dbReference type="InterPro" id="IPR000713">
    <property type="entry name" value="Mur_ligase_N"/>
</dbReference>
<dbReference type="PANTHER" id="PTHR43024">
    <property type="entry name" value="UDP-N-ACETYLMURAMOYL-TRIPEPTIDE--D-ALANYL-D-ALANINE LIGASE"/>
    <property type="match status" value="1"/>
</dbReference>
<dbReference type="Gene3D" id="3.40.1390.10">
    <property type="entry name" value="MurE/MurF, N-terminal domain"/>
    <property type="match status" value="1"/>
</dbReference>
<dbReference type="Pfam" id="PF08245">
    <property type="entry name" value="Mur_ligase_M"/>
    <property type="match status" value="1"/>
</dbReference>
<dbReference type="Pfam" id="PF02875">
    <property type="entry name" value="Mur_ligase_C"/>
    <property type="match status" value="1"/>
</dbReference>
<keyword evidence="9 10" id="KW-0961">Cell wall biogenesis/degradation</keyword>
<sequence>MSGSSMLWQAHALAAAVDGRFGKVGDRPSAVTGVSIDTRTLQPGDLFVALRGDRSDGHAHAGAALAAGAAAVLAHDPEALSPDLRDDARLLFVTDTFEALHALGRAGRARFDGRVIAVTGSVGKTTTKEMLRAALGACGPTHASHASYNNHWGVPLTLARLPADAAFCVSEIGMNHPGEIAPLAALVRPHAAIVTTVAASHIGHMGSLEAIAAEKGSIFGALESHGTAILPADAVGADAMAAMATARGARVMRCGAGGDARIEHLSLRADGSDIVMRIADQTLSLTLGAPGAHMARNALAVLAAAIAVGADPEAAAAGLSGFRPGDGRGALVPLPNGAFLLDESYNASGASVRAALELLALLPAGRRVVALGDMLELGRFAAEEHLSLAPALERCADLFFCCGPMSRLLFDTLPAPLRGGAAPDARTLAPLVAAALRPGDVLLVKGSFGSRMREVVSILRSSDHSSRSPEQAA</sequence>
<dbReference type="InterPro" id="IPR036565">
    <property type="entry name" value="Mur-like_cat_sf"/>
</dbReference>
<evidence type="ECO:0000256" key="6">
    <source>
        <dbReference type="ARBA" id="ARBA00022960"/>
    </source>
</evidence>
<keyword evidence="2 10" id="KW-0436">Ligase</keyword>
<dbReference type="InterPro" id="IPR051046">
    <property type="entry name" value="MurCDEF_CellWall_CoF430Synth"/>
</dbReference>
<evidence type="ECO:0000256" key="1">
    <source>
        <dbReference type="ARBA" id="ARBA00022490"/>
    </source>
</evidence>
<gene>
    <name evidence="10 15" type="primary">murF</name>
    <name evidence="15" type="ORF">NFI88_10410</name>
</gene>
<evidence type="ECO:0000256" key="4">
    <source>
        <dbReference type="ARBA" id="ARBA00022741"/>
    </source>
</evidence>
<evidence type="ECO:0000256" key="11">
    <source>
        <dbReference type="RuleBase" id="RU004136"/>
    </source>
</evidence>
<keyword evidence="16" id="KW-1185">Reference proteome</keyword>
<evidence type="ECO:0000256" key="5">
    <source>
        <dbReference type="ARBA" id="ARBA00022840"/>
    </source>
</evidence>
<dbReference type="GO" id="GO:0016874">
    <property type="term" value="F:ligase activity"/>
    <property type="evidence" value="ECO:0007669"/>
    <property type="project" value="UniProtKB-KW"/>
</dbReference>
<dbReference type="RefSeq" id="WP_422920003.1">
    <property type="nucleotide sequence ID" value="NZ_JAMZEJ010000006.1"/>
</dbReference>
<dbReference type="NCBIfam" id="TIGR01143">
    <property type="entry name" value="murF"/>
    <property type="match status" value="1"/>
</dbReference>
<keyword evidence="8 10" id="KW-0131">Cell cycle</keyword>
<evidence type="ECO:0000259" key="13">
    <source>
        <dbReference type="Pfam" id="PF02875"/>
    </source>
</evidence>
<comment type="caution">
    <text evidence="15">The sequence shown here is derived from an EMBL/GenBank/DDBJ whole genome shotgun (WGS) entry which is preliminary data.</text>
</comment>
<comment type="catalytic activity">
    <reaction evidence="10 11">
        <text>D-alanyl-D-alanine + UDP-N-acetyl-alpha-D-muramoyl-L-alanyl-gamma-D-glutamyl-meso-2,6-diaminopimelate + ATP = UDP-N-acetyl-alpha-D-muramoyl-L-alanyl-gamma-D-glutamyl-meso-2,6-diaminopimeloyl-D-alanyl-D-alanine + ADP + phosphate + H(+)</text>
        <dbReference type="Rhea" id="RHEA:28374"/>
        <dbReference type="ChEBI" id="CHEBI:15378"/>
        <dbReference type="ChEBI" id="CHEBI:30616"/>
        <dbReference type="ChEBI" id="CHEBI:43474"/>
        <dbReference type="ChEBI" id="CHEBI:57822"/>
        <dbReference type="ChEBI" id="CHEBI:61386"/>
        <dbReference type="ChEBI" id="CHEBI:83905"/>
        <dbReference type="ChEBI" id="CHEBI:456216"/>
        <dbReference type="EC" id="6.3.2.10"/>
    </reaction>
</comment>
<evidence type="ECO:0000256" key="2">
    <source>
        <dbReference type="ARBA" id="ARBA00022598"/>
    </source>
</evidence>
<dbReference type="InterPro" id="IPR004101">
    <property type="entry name" value="Mur_ligase_C"/>
</dbReference>
<evidence type="ECO:0000259" key="12">
    <source>
        <dbReference type="Pfam" id="PF01225"/>
    </source>
</evidence>
<feature type="domain" description="Mur ligase C-terminal" evidence="13">
    <location>
        <begin position="329"/>
        <end position="448"/>
    </location>
</feature>
<dbReference type="InterPro" id="IPR005863">
    <property type="entry name" value="UDP-N-AcMur_synth"/>
</dbReference>
<accession>A0ABT1VY34</accession>
<comment type="subcellular location">
    <subcellularLocation>
        <location evidence="10 11">Cytoplasm</location>
    </subcellularLocation>
</comment>
<organism evidence="15 16">
    <name type="scientific">Rhizosaccharibacter radicis</name>
    <dbReference type="NCBI Taxonomy" id="2782605"/>
    <lineage>
        <taxon>Bacteria</taxon>
        <taxon>Pseudomonadati</taxon>
        <taxon>Pseudomonadota</taxon>
        <taxon>Alphaproteobacteria</taxon>
        <taxon>Acetobacterales</taxon>
        <taxon>Acetobacteraceae</taxon>
        <taxon>Rhizosaccharibacter</taxon>
    </lineage>
</organism>
<dbReference type="HAMAP" id="MF_02019">
    <property type="entry name" value="MurF"/>
    <property type="match status" value="1"/>
</dbReference>
<dbReference type="Gene3D" id="3.40.1190.10">
    <property type="entry name" value="Mur-like, catalytic domain"/>
    <property type="match status" value="1"/>
</dbReference>
<evidence type="ECO:0000313" key="16">
    <source>
        <dbReference type="Proteomes" id="UP001524547"/>
    </source>
</evidence>
<dbReference type="InterPro" id="IPR035911">
    <property type="entry name" value="MurE/MurF_N"/>
</dbReference>
<dbReference type="EMBL" id="JAMZEJ010000006">
    <property type="protein sequence ID" value="MCQ8241252.1"/>
    <property type="molecule type" value="Genomic_DNA"/>
</dbReference>
<evidence type="ECO:0000313" key="15">
    <source>
        <dbReference type="EMBL" id="MCQ8241252.1"/>
    </source>
</evidence>
<evidence type="ECO:0000259" key="14">
    <source>
        <dbReference type="Pfam" id="PF08245"/>
    </source>
</evidence>
<dbReference type="InterPro" id="IPR036615">
    <property type="entry name" value="Mur_ligase_C_dom_sf"/>
</dbReference>
<comment type="function">
    <text evidence="10 11">Involved in cell wall formation. Catalyzes the final step in the synthesis of UDP-N-acetylmuramoyl-pentapeptide, the precursor of murein.</text>
</comment>
<comment type="similarity">
    <text evidence="10">Belongs to the MurCDEF family. MurF subfamily.</text>
</comment>
<name>A0ABT1VY34_9PROT</name>
<proteinExistence type="inferred from homology"/>
<dbReference type="Gene3D" id="3.90.190.20">
    <property type="entry name" value="Mur ligase, C-terminal domain"/>
    <property type="match status" value="1"/>
</dbReference>
<dbReference type="SUPFAM" id="SSF53623">
    <property type="entry name" value="MurD-like peptide ligases, catalytic domain"/>
    <property type="match status" value="1"/>
</dbReference>
<dbReference type="EC" id="6.3.2.10" evidence="10 11"/>
<protein>
    <recommendedName>
        <fullName evidence="10 11">UDP-N-acetylmuramoyl-tripeptide--D-alanyl-D-alanine ligase</fullName>
        <ecNumber evidence="10 11">6.3.2.10</ecNumber>
    </recommendedName>
    <alternativeName>
        <fullName evidence="10">D-alanyl-D-alanine-adding enzyme</fullName>
    </alternativeName>
</protein>
<evidence type="ECO:0000256" key="8">
    <source>
        <dbReference type="ARBA" id="ARBA00023306"/>
    </source>
</evidence>
<dbReference type="PANTHER" id="PTHR43024:SF1">
    <property type="entry name" value="UDP-N-ACETYLMURAMOYL-TRIPEPTIDE--D-ALANYL-D-ALANINE LIGASE"/>
    <property type="match status" value="1"/>
</dbReference>
<keyword evidence="3 10" id="KW-0132">Cell division</keyword>
<keyword evidence="7 10" id="KW-0573">Peptidoglycan synthesis</keyword>
<dbReference type="Proteomes" id="UP001524547">
    <property type="component" value="Unassembled WGS sequence"/>
</dbReference>
<comment type="pathway">
    <text evidence="10 11">Cell wall biogenesis; peptidoglycan biosynthesis.</text>
</comment>
<keyword evidence="6 10" id="KW-0133">Cell shape</keyword>
<evidence type="ECO:0000256" key="9">
    <source>
        <dbReference type="ARBA" id="ARBA00023316"/>
    </source>
</evidence>
<feature type="domain" description="Mur ligase central" evidence="14">
    <location>
        <begin position="118"/>
        <end position="305"/>
    </location>
</feature>
<feature type="binding site" evidence="10">
    <location>
        <begin position="120"/>
        <end position="126"/>
    </location>
    <ligand>
        <name>ATP</name>
        <dbReference type="ChEBI" id="CHEBI:30616"/>
    </ligand>
</feature>